<dbReference type="Proteomes" id="UP001369086">
    <property type="component" value="Unassembled WGS sequence"/>
</dbReference>
<feature type="domain" description="C1q" evidence="4">
    <location>
        <begin position="1"/>
        <end position="135"/>
    </location>
</feature>
<dbReference type="SUPFAM" id="SSF49842">
    <property type="entry name" value="TNF-like"/>
    <property type="match status" value="1"/>
</dbReference>
<evidence type="ECO:0000313" key="5">
    <source>
        <dbReference type="EMBL" id="KAK6464943.1"/>
    </source>
</evidence>
<protein>
    <submittedName>
        <fullName evidence="5">Complement C1q-like protein 4</fullName>
    </submittedName>
</protein>
<keyword evidence="2" id="KW-0964">Secreted</keyword>
<gene>
    <name evidence="5" type="ORF">HHUSO_G36828</name>
</gene>
<dbReference type="InterPro" id="IPR001073">
    <property type="entry name" value="C1q_dom"/>
</dbReference>
<feature type="non-terminal residue" evidence="5">
    <location>
        <position position="1"/>
    </location>
</feature>
<dbReference type="InterPro" id="IPR008983">
    <property type="entry name" value="Tumour_necrosis_fac-like_dom"/>
</dbReference>
<proteinExistence type="predicted"/>
<comment type="caution">
    <text evidence="5">The sequence shown here is derived from an EMBL/GenBank/DDBJ whole genome shotgun (WGS) entry which is preliminary data.</text>
</comment>
<keyword evidence="3" id="KW-0732">Signal</keyword>
<evidence type="ECO:0000259" key="4">
    <source>
        <dbReference type="PROSITE" id="PS50871"/>
    </source>
</evidence>
<accession>A0ABR0Y105</accession>
<dbReference type="InterPro" id="IPR050822">
    <property type="entry name" value="Cerebellin_Synaptic_Org"/>
</dbReference>
<dbReference type="PANTHER" id="PTHR22923">
    <property type="entry name" value="CEREBELLIN-RELATED"/>
    <property type="match status" value="1"/>
</dbReference>
<dbReference type="Pfam" id="PF00386">
    <property type="entry name" value="C1q"/>
    <property type="match status" value="1"/>
</dbReference>
<evidence type="ECO:0000256" key="3">
    <source>
        <dbReference type="ARBA" id="ARBA00022729"/>
    </source>
</evidence>
<dbReference type="Gene3D" id="2.60.120.40">
    <property type="match status" value="1"/>
</dbReference>
<dbReference type="PRINTS" id="PR00007">
    <property type="entry name" value="COMPLEMNTC1Q"/>
</dbReference>
<dbReference type="SMART" id="SM00110">
    <property type="entry name" value="C1Q"/>
    <property type="match status" value="1"/>
</dbReference>
<comment type="subcellular location">
    <subcellularLocation>
        <location evidence="1">Secreted</location>
    </subcellularLocation>
</comment>
<dbReference type="PROSITE" id="PS50871">
    <property type="entry name" value="C1Q"/>
    <property type="match status" value="1"/>
</dbReference>
<evidence type="ECO:0000313" key="6">
    <source>
        <dbReference type="Proteomes" id="UP001369086"/>
    </source>
</evidence>
<dbReference type="EMBL" id="JAHFZB010000291">
    <property type="protein sequence ID" value="KAK6464943.1"/>
    <property type="molecule type" value="Genomic_DNA"/>
</dbReference>
<evidence type="ECO:0000256" key="2">
    <source>
        <dbReference type="ARBA" id="ARBA00022525"/>
    </source>
</evidence>
<name>A0ABR0Y105_HUSHU</name>
<dbReference type="PANTHER" id="PTHR22923:SF102">
    <property type="entry name" value="CEREBELLIN 13-RELATED"/>
    <property type="match status" value="1"/>
</dbReference>
<sequence length="135" mass="14979">TGVPKVAFSASLSQTYGPFNTAVTLVYKNVFTNIGNCYNPTTGIFVARVKGVYYFSYTAKKLSAVVMDVYLYKNGQPILDVYDSSSQDTSDNGSNSAVLQLEEVDQVYIRLRANTQIFDNSENYSTFNGFLLFPV</sequence>
<evidence type="ECO:0000256" key="1">
    <source>
        <dbReference type="ARBA" id="ARBA00004613"/>
    </source>
</evidence>
<keyword evidence="6" id="KW-1185">Reference proteome</keyword>
<organism evidence="5 6">
    <name type="scientific">Huso huso</name>
    <name type="common">Beluga</name>
    <name type="synonym">Acipenser huso</name>
    <dbReference type="NCBI Taxonomy" id="61971"/>
    <lineage>
        <taxon>Eukaryota</taxon>
        <taxon>Metazoa</taxon>
        <taxon>Chordata</taxon>
        <taxon>Craniata</taxon>
        <taxon>Vertebrata</taxon>
        <taxon>Euteleostomi</taxon>
        <taxon>Actinopterygii</taxon>
        <taxon>Chondrostei</taxon>
        <taxon>Acipenseriformes</taxon>
        <taxon>Acipenseridae</taxon>
        <taxon>Huso</taxon>
    </lineage>
</organism>
<reference evidence="5 6" key="1">
    <citation type="submission" date="2021-05" db="EMBL/GenBank/DDBJ databases">
        <authorList>
            <person name="Zahm M."/>
            <person name="Klopp C."/>
            <person name="Cabau C."/>
            <person name="Kuhl H."/>
            <person name="Suciu R."/>
            <person name="Ciorpac M."/>
            <person name="Holostenco D."/>
            <person name="Gessner J."/>
            <person name="Wuertz S."/>
            <person name="Hohne C."/>
            <person name="Stock M."/>
            <person name="Gislard M."/>
            <person name="Lluch J."/>
            <person name="Milhes M."/>
            <person name="Lampietro C."/>
            <person name="Lopez Roques C."/>
            <person name="Donnadieu C."/>
            <person name="Du K."/>
            <person name="Schartl M."/>
            <person name="Guiguen Y."/>
        </authorList>
    </citation>
    <scope>NUCLEOTIDE SEQUENCE [LARGE SCALE GENOMIC DNA]</scope>
    <source>
        <strain evidence="5">Hh-F2</strain>
        <tissue evidence="5">Blood</tissue>
    </source>
</reference>